<evidence type="ECO:0000313" key="2">
    <source>
        <dbReference type="EMBL" id="RKD24948.1"/>
    </source>
</evidence>
<dbReference type="SUPFAM" id="SSF51182">
    <property type="entry name" value="RmlC-like cupins"/>
    <property type="match status" value="1"/>
</dbReference>
<sequence length="113" mass="12634">MKKENLTSFQDFNEERFTKRVIHKTDDSTAFVLNFMPGQGVPTHTHPGSDLYVTVLQGAGTLTVDEVEHTLKKDDVVFTEGHEAFAFTNTGDEPASLFAVLSKVPDERYAKDQ</sequence>
<accession>A0A419SLL0</accession>
<organism evidence="2 3">
    <name type="scientific">Ammoniphilus oxalaticus</name>
    <dbReference type="NCBI Taxonomy" id="66863"/>
    <lineage>
        <taxon>Bacteria</taxon>
        <taxon>Bacillati</taxon>
        <taxon>Bacillota</taxon>
        <taxon>Bacilli</taxon>
        <taxon>Bacillales</taxon>
        <taxon>Paenibacillaceae</taxon>
        <taxon>Aneurinibacillus group</taxon>
        <taxon>Ammoniphilus</taxon>
    </lineage>
</organism>
<dbReference type="EMBL" id="MCHY01000007">
    <property type="protein sequence ID" value="RKD24948.1"/>
    <property type="molecule type" value="Genomic_DNA"/>
</dbReference>
<reference evidence="2 3" key="1">
    <citation type="submission" date="2016-08" db="EMBL/GenBank/DDBJ databases">
        <title>Novel Firmicute Genomes.</title>
        <authorList>
            <person name="Poppleton D.I."/>
            <person name="Gribaldo S."/>
        </authorList>
    </citation>
    <scope>NUCLEOTIDE SEQUENCE [LARGE SCALE GENOMIC DNA]</scope>
    <source>
        <strain evidence="2 3">RAOx-1</strain>
    </source>
</reference>
<keyword evidence="3" id="KW-1185">Reference proteome</keyword>
<dbReference type="AlphaFoldDB" id="A0A419SLL0"/>
<dbReference type="RefSeq" id="WP_120188765.1">
    <property type="nucleotide sequence ID" value="NZ_MCHY01000007.1"/>
</dbReference>
<comment type="caution">
    <text evidence="2">The sequence shown here is derived from an EMBL/GenBank/DDBJ whole genome shotgun (WGS) entry which is preliminary data.</text>
</comment>
<protein>
    <submittedName>
        <fullName evidence="2">Cupin</fullName>
    </submittedName>
</protein>
<gene>
    <name evidence="2" type="ORF">BEP19_03685</name>
</gene>
<dbReference type="InterPro" id="IPR014710">
    <property type="entry name" value="RmlC-like_jellyroll"/>
</dbReference>
<dbReference type="InterPro" id="IPR011051">
    <property type="entry name" value="RmlC_Cupin_sf"/>
</dbReference>
<dbReference type="Proteomes" id="UP000284219">
    <property type="component" value="Unassembled WGS sequence"/>
</dbReference>
<dbReference type="Gene3D" id="2.60.120.10">
    <property type="entry name" value="Jelly Rolls"/>
    <property type="match status" value="1"/>
</dbReference>
<dbReference type="PANTHER" id="PTHR43346">
    <property type="entry name" value="LIGAND BINDING DOMAIN PROTEIN, PUTATIVE (AFU_ORTHOLOGUE AFUA_6G14370)-RELATED"/>
    <property type="match status" value="1"/>
</dbReference>
<name>A0A419SLL0_9BACL</name>
<dbReference type="InterPro" id="IPR013096">
    <property type="entry name" value="Cupin_2"/>
</dbReference>
<dbReference type="InterPro" id="IPR052538">
    <property type="entry name" value="Flavonoid_dioxygenase-like"/>
</dbReference>
<dbReference type="PANTHER" id="PTHR43346:SF1">
    <property type="entry name" value="QUERCETIN 2,3-DIOXYGENASE-RELATED"/>
    <property type="match status" value="1"/>
</dbReference>
<evidence type="ECO:0000259" key="1">
    <source>
        <dbReference type="Pfam" id="PF07883"/>
    </source>
</evidence>
<dbReference type="OrthoDB" id="6311549at2"/>
<feature type="domain" description="Cupin type-2" evidence="1">
    <location>
        <begin position="32"/>
        <end position="100"/>
    </location>
</feature>
<proteinExistence type="predicted"/>
<evidence type="ECO:0000313" key="3">
    <source>
        <dbReference type="Proteomes" id="UP000284219"/>
    </source>
</evidence>
<dbReference type="Pfam" id="PF07883">
    <property type="entry name" value="Cupin_2"/>
    <property type="match status" value="1"/>
</dbReference>